<name>A0A9W9YA94_9CNID</name>
<keyword evidence="2" id="KW-1185">Reference proteome</keyword>
<protein>
    <submittedName>
        <fullName evidence="1">Uncharacterized protein</fullName>
    </submittedName>
</protein>
<dbReference type="SUPFAM" id="SSF48403">
    <property type="entry name" value="Ankyrin repeat"/>
    <property type="match status" value="1"/>
</dbReference>
<accession>A0A9W9YA94</accession>
<gene>
    <name evidence="1" type="ORF">OS493_024504</name>
</gene>
<sequence length="411" mass="45520">MASAEQYHPPICESNCSLSHHDLVMALCTCTSSHVGPRMLSTGELPGELSSCIESAKSSGWDQNSDIPDPSEEFRCPLLFLACALAKIDLIKILLQNKFNPRAVNKHGETALHYTARHLWAYRVVPCKLSMSKLVTKNALKSFDRTVTVLTAYAHPKILAMKDQSDRTALHVSAVNFLSRLNHPNPVIQARASKFHLDCLKCMIKRLLQLLDASILTKLEVIEVITAAEKNNGDSVLHMLARDSAHGFPLLKFIQDRLFGGTLDFNKKNRENKTVLTVAWETDAQATMKMFSIFNPPGCRLHVESSTHGRLVEETLISNDGEASTDVMDVDIVEPHVSILEECADLDTTEEENAEENAEENVEENGEYHTPMCGSNCSLTHHDLVMALCTSPHVNSRKVCAGELPGDLFFA</sequence>
<evidence type="ECO:0000313" key="1">
    <source>
        <dbReference type="EMBL" id="KAJ7328584.1"/>
    </source>
</evidence>
<reference evidence="1" key="1">
    <citation type="submission" date="2023-01" db="EMBL/GenBank/DDBJ databases">
        <title>Genome assembly of the deep-sea coral Lophelia pertusa.</title>
        <authorList>
            <person name="Herrera S."/>
            <person name="Cordes E."/>
        </authorList>
    </citation>
    <scope>NUCLEOTIDE SEQUENCE</scope>
    <source>
        <strain evidence="1">USNM1676648</strain>
        <tissue evidence="1">Polyp</tissue>
    </source>
</reference>
<dbReference type="AlphaFoldDB" id="A0A9W9YA94"/>
<dbReference type="InterPro" id="IPR036770">
    <property type="entry name" value="Ankyrin_rpt-contain_sf"/>
</dbReference>
<dbReference type="Proteomes" id="UP001163046">
    <property type="component" value="Unassembled WGS sequence"/>
</dbReference>
<organism evidence="1 2">
    <name type="scientific">Desmophyllum pertusum</name>
    <dbReference type="NCBI Taxonomy" id="174260"/>
    <lineage>
        <taxon>Eukaryota</taxon>
        <taxon>Metazoa</taxon>
        <taxon>Cnidaria</taxon>
        <taxon>Anthozoa</taxon>
        <taxon>Hexacorallia</taxon>
        <taxon>Scleractinia</taxon>
        <taxon>Caryophylliina</taxon>
        <taxon>Caryophylliidae</taxon>
        <taxon>Desmophyllum</taxon>
    </lineage>
</organism>
<dbReference type="InterPro" id="IPR002110">
    <property type="entry name" value="Ankyrin_rpt"/>
</dbReference>
<dbReference type="EMBL" id="MU827796">
    <property type="protein sequence ID" value="KAJ7328584.1"/>
    <property type="molecule type" value="Genomic_DNA"/>
</dbReference>
<comment type="caution">
    <text evidence="1">The sequence shown here is derived from an EMBL/GenBank/DDBJ whole genome shotgun (WGS) entry which is preliminary data.</text>
</comment>
<proteinExistence type="predicted"/>
<dbReference type="Gene3D" id="1.25.40.20">
    <property type="entry name" value="Ankyrin repeat-containing domain"/>
    <property type="match status" value="1"/>
</dbReference>
<evidence type="ECO:0000313" key="2">
    <source>
        <dbReference type="Proteomes" id="UP001163046"/>
    </source>
</evidence>
<dbReference type="Pfam" id="PF13637">
    <property type="entry name" value="Ank_4"/>
    <property type="match status" value="1"/>
</dbReference>